<feature type="compositionally biased region" description="Basic residues" evidence="1">
    <location>
        <begin position="511"/>
        <end position="521"/>
    </location>
</feature>
<sequence>MSSNPTDDKKFPAPSSSNAHMDPNSSYTPNDSQLAGLVEAATAAAGHDIQQWTAASALSAASNQQLDGYGTDMHLGDDGFGDANFHTPIGNTRGTRSQNNPQNSGLTRTGTKKRKRNDDNLDPALAGAGISGSQQHGTQYSQQGPHGYGGDNMDIRPAPPQSLPEAPAGVHSAAALFREPSLNKKHTRPPMSKLFASLELSPENFLHLQAAAKAYMLDDQHPERRDCVGQRGKGDTEMVKLRLWNCVRNFLENEGNGERFFGENVVNENMGPRTYIWPRDQQKIISLVIPLLRRMVTNERQRQYAIVTRKGGGDERRRTQSNEAFPQLPQFESDQSTQMNPHDIRSHDMAQSMPPPPPPLPPHNGSIDPNQPMDLGFADLLSGFNVDWSEISKTYDTFNRDFELDNLWSLSGLQQPDWRGLVAAVDHHYQAVHNGDYTECSTPCENSYINRIVQSEATSNLPWRIGGGGINSSARDDFARSITRDVSRIVRENATSRRDNQSSNNEQAEIHHHHHHYHHHQPVIGSLSSAPSINTGASPSTPGTDNQTYLHLNILQKGKRILPRMDIPAGQYPNIDLVKQAILRRYAGQIPNTDKTDSLDQTRYWTIQVWLPEGLTHIGNSKDWAVALLTADTVEWMDGVVKVLVDIEGGNIPQ</sequence>
<keyword evidence="3" id="KW-1185">Reference proteome</keyword>
<accession>A0A9W9NZS5</accession>
<feature type="compositionally biased region" description="Polar residues" evidence="1">
    <location>
        <begin position="330"/>
        <end position="340"/>
    </location>
</feature>
<evidence type="ECO:0000313" key="2">
    <source>
        <dbReference type="EMBL" id="KAJ5232631.1"/>
    </source>
</evidence>
<dbReference type="Proteomes" id="UP001150941">
    <property type="component" value="Unassembled WGS sequence"/>
</dbReference>
<feature type="region of interest" description="Disordered" evidence="1">
    <location>
        <begin position="307"/>
        <end position="372"/>
    </location>
</feature>
<name>A0A9W9NZS5_9EURO</name>
<organism evidence="2 3">
    <name type="scientific">Penicillium chermesinum</name>
    <dbReference type="NCBI Taxonomy" id="63820"/>
    <lineage>
        <taxon>Eukaryota</taxon>
        <taxon>Fungi</taxon>
        <taxon>Dikarya</taxon>
        <taxon>Ascomycota</taxon>
        <taxon>Pezizomycotina</taxon>
        <taxon>Eurotiomycetes</taxon>
        <taxon>Eurotiomycetidae</taxon>
        <taxon>Eurotiales</taxon>
        <taxon>Aspergillaceae</taxon>
        <taxon>Penicillium</taxon>
    </lineage>
</organism>
<dbReference type="GeneID" id="83202187"/>
<feature type="region of interest" description="Disordered" evidence="1">
    <location>
        <begin position="80"/>
        <end position="171"/>
    </location>
</feature>
<feature type="compositionally biased region" description="Basic and acidic residues" evidence="1">
    <location>
        <begin position="1"/>
        <end position="11"/>
    </location>
</feature>
<gene>
    <name evidence="2" type="ORF">N7468_005587</name>
</gene>
<feature type="region of interest" description="Disordered" evidence="1">
    <location>
        <begin position="1"/>
        <end position="33"/>
    </location>
</feature>
<protein>
    <submittedName>
        <fullName evidence="2">Uncharacterized protein</fullName>
    </submittedName>
</protein>
<reference evidence="2" key="1">
    <citation type="submission" date="2022-11" db="EMBL/GenBank/DDBJ databases">
        <authorList>
            <person name="Petersen C."/>
        </authorList>
    </citation>
    <scope>NUCLEOTIDE SEQUENCE</scope>
    <source>
        <strain evidence="2">IBT 19713</strain>
    </source>
</reference>
<evidence type="ECO:0000313" key="3">
    <source>
        <dbReference type="Proteomes" id="UP001150941"/>
    </source>
</evidence>
<dbReference type="AlphaFoldDB" id="A0A9W9NZS5"/>
<feature type="region of interest" description="Disordered" evidence="1">
    <location>
        <begin position="490"/>
        <end position="546"/>
    </location>
</feature>
<feature type="compositionally biased region" description="Pro residues" evidence="1">
    <location>
        <begin position="353"/>
        <end position="362"/>
    </location>
</feature>
<feature type="compositionally biased region" description="Polar residues" evidence="1">
    <location>
        <begin position="89"/>
        <end position="109"/>
    </location>
</feature>
<proteinExistence type="predicted"/>
<feature type="compositionally biased region" description="Basic and acidic residues" evidence="1">
    <location>
        <begin position="311"/>
        <end position="320"/>
    </location>
</feature>
<feature type="compositionally biased region" description="Basic and acidic residues" evidence="1">
    <location>
        <begin position="490"/>
        <end position="500"/>
    </location>
</feature>
<feature type="compositionally biased region" description="Polar residues" evidence="1">
    <location>
        <begin position="14"/>
        <end position="33"/>
    </location>
</feature>
<evidence type="ECO:0000256" key="1">
    <source>
        <dbReference type="SAM" id="MobiDB-lite"/>
    </source>
</evidence>
<feature type="compositionally biased region" description="Polar residues" evidence="1">
    <location>
        <begin position="131"/>
        <end position="144"/>
    </location>
</feature>
<reference evidence="2" key="2">
    <citation type="journal article" date="2023" name="IMA Fungus">
        <title>Comparative genomic study of the Penicillium genus elucidates a diverse pangenome and 15 lateral gene transfer events.</title>
        <authorList>
            <person name="Petersen C."/>
            <person name="Sorensen T."/>
            <person name="Nielsen M.R."/>
            <person name="Sondergaard T.E."/>
            <person name="Sorensen J.L."/>
            <person name="Fitzpatrick D.A."/>
            <person name="Frisvad J.C."/>
            <person name="Nielsen K.L."/>
        </authorList>
    </citation>
    <scope>NUCLEOTIDE SEQUENCE</scope>
    <source>
        <strain evidence="2">IBT 19713</strain>
    </source>
</reference>
<dbReference type="EMBL" id="JAPQKS010000004">
    <property type="protein sequence ID" value="KAJ5232631.1"/>
    <property type="molecule type" value="Genomic_DNA"/>
</dbReference>
<dbReference type="RefSeq" id="XP_058330624.1">
    <property type="nucleotide sequence ID" value="XM_058474884.1"/>
</dbReference>
<comment type="caution">
    <text evidence="2">The sequence shown here is derived from an EMBL/GenBank/DDBJ whole genome shotgun (WGS) entry which is preliminary data.</text>
</comment>
<feature type="compositionally biased region" description="Polar residues" evidence="1">
    <location>
        <begin position="526"/>
        <end position="546"/>
    </location>
</feature>
<dbReference type="OrthoDB" id="5373017at2759"/>